<name>A0A0G4N9G0_VERLO</name>
<dbReference type="InterPro" id="IPR038103">
    <property type="entry name" value="CDC73_C_sf"/>
</dbReference>
<dbReference type="FunFam" id="3.40.50.11990:FF:000003">
    <property type="entry name" value="Pol II transcription elongation factor subunit Cdc73"/>
    <property type="match status" value="1"/>
</dbReference>
<dbReference type="PANTHER" id="PTHR12466:SF8">
    <property type="entry name" value="PARAFIBROMIN"/>
    <property type="match status" value="1"/>
</dbReference>
<protein>
    <recommendedName>
        <fullName evidence="6">Cell division control protein 73 C-terminal domain-containing protein</fullName>
    </recommendedName>
</protein>
<evidence type="ECO:0000256" key="3">
    <source>
        <dbReference type="ARBA" id="ARBA00023163"/>
    </source>
</evidence>
<keyword evidence="4" id="KW-0539">Nucleus</keyword>
<keyword evidence="3" id="KW-0804">Transcription</keyword>
<evidence type="ECO:0000313" key="8">
    <source>
        <dbReference type="Proteomes" id="UP000044602"/>
    </source>
</evidence>
<evidence type="ECO:0000256" key="1">
    <source>
        <dbReference type="ARBA" id="ARBA00004123"/>
    </source>
</evidence>
<dbReference type="Gene3D" id="3.40.50.11990">
    <property type="entry name" value="RNA polymerase II accessory factor, Cdc73 C-terminal domain"/>
    <property type="match status" value="1"/>
</dbReference>
<feature type="region of interest" description="Disordered" evidence="5">
    <location>
        <begin position="1"/>
        <end position="59"/>
    </location>
</feature>
<feature type="region of interest" description="Disordered" evidence="5">
    <location>
        <begin position="103"/>
        <end position="141"/>
    </location>
</feature>
<organism evidence="7 8">
    <name type="scientific">Verticillium longisporum</name>
    <name type="common">Verticillium dahliae var. longisporum</name>
    <dbReference type="NCBI Taxonomy" id="100787"/>
    <lineage>
        <taxon>Eukaryota</taxon>
        <taxon>Fungi</taxon>
        <taxon>Dikarya</taxon>
        <taxon>Ascomycota</taxon>
        <taxon>Pezizomycotina</taxon>
        <taxon>Sordariomycetes</taxon>
        <taxon>Hypocreomycetidae</taxon>
        <taxon>Glomerellales</taxon>
        <taxon>Plectosphaerellaceae</taxon>
        <taxon>Verticillium</taxon>
    </lineage>
</organism>
<evidence type="ECO:0000259" key="6">
    <source>
        <dbReference type="Pfam" id="PF05179"/>
    </source>
</evidence>
<evidence type="ECO:0000256" key="4">
    <source>
        <dbReference type="ARBA" id="ARBA00023242"/>
    </source>
</evidence>
<dbReference type="InterPro" id="IPR031336">
    <property type="entry name" value="CDC73_C"/>
</dbReference>
<dbReference type="GO" id="GO:0000993">
    <property type="term" value="F:RNA polymerase II complex binding"/>
    <property type="evidence" value="ECO:0007669"/>
    <property type="project" value="TreeGrafter"/>
</dbReference>
<dbReference type="AlphaFoldDB" id="A0A0G4N9G0"/>
<evidence type="ECO:0000313" key="7">
    <source>
        <dbReference type="EMBL" id="CRK43078.1"/>
    </source>
</evidence>
<reference evidence="8" key="1">
    <citation type="submission" date="2015-05" db="EMBL/GenBank/DDBJ databases">
        <authorList>
            <person name="Fogelqvist Johan"/>
        </authorList>
    </citation>
    <scope>NUCLEOTIDE SEQUENCE [LARGE SCALE GENOMIC DNA]</scope>
</reference>
<dbReference type="GO" id="GO:0016593">
    <property type="term" value="C:Cdc73/Paf1 complex"/>
    <property type="evidence" value="ECO:0007669"/>
    <property type="project" value="InterPro"/>
</dbReference>
<sequence>MTSAPNSPSLSMLKPATPMSPYASEEAHVASLQGPSSQKLREWSESSFQSTRRGVPRAEMDDISPLDVVFGVQISEEKEVAATATTGLRRTLLGRTLLDRLQNKSSARLPSSPASSKSDLASNDSLPHGCSPPEKAPVENGADPLRAVRSLARSASWLKGESGSNKFGKRWFGKAPWHRKECGASAMSAASSVGGLLAGSTPPVTPSKEMQLDYYTSGYPGGEATRIKTPPLVEDSATGHPRSFFSQTRPPGNLEGADSWTVISASQKSSPRSTTYSQEGGHLSKTKEWWEAMPSKPVRRNPTDSDLGVMDFEFDLPEHLPTSPTCPANSKHESRGLGVCVYHGRGKGASGLRKEFRPRREGSEVSITNADYDGTDTSSTLPITHLLTMASAEQDPLLLLRQSIASKRAAIPSASPDAADEAPLARATHLHFPHPRPVSISLGTPTRFISSDRPVDLRSIYFAWLNKDVAIPEYNASATRLNDDLGALGNVQNLAFVERLDLFTWLEGASEESEHIRPLAGEGKDGAAAASAVKAAPSAAVARSGRGTLDPRLAVIYNGERRMGDRNSVLRGVKPTDFSHVRKLAAPFIQKKPGTGPNPVSANPSLALNQKAPSRRPDPIILLSPSASSILRMSNIRSFLEQGRYVAPDSSSASSSSGMLHVSRVLKDIDPARPMRFILVEGPEQFKPEYWNRVVAVFTTGQTWQFKNYKWNQPQELFRHVQGIFVGWRGETPPENVRNWGHRVMQLGVDRPRHAVGAVPGAGDAARFRDKEVVEAIWKQVEAQMRAKGWTKNTAPTLI</sequence>
<dbReference type="GO" id="GO:0006368">
    <property type="term" value="P:transcription elongation by RNA polymerase II"/>
    <property type="evidence" value="ECO:0007669"/>
    <property type="project" value="InterPro"/>
</dbReference>
<comment type="similarity">
    <text evidence="2">Belongs to the CDC73 family.</text>
</comment>
<feature type="compositionally biased region" description="Polar residues" evidence="5">
    <location>
        <begin position="1"/>
        <end position="10"/>
    </location>
</feature>
<dbReference type="EMBL" id="CVQH01027971">
    <property type="protein sequence ID" value="CRK43078.1"/>
    <property type="molecule type" value="Genomic_DNA"/>
</dbReference>
<evidence type="ECO:0000256" key="2">
    <source>
        <dbReference type="ARBA" id="ARBA00010427"/>
    </source>
</evidence>
<evidence type="ECO:0000256" key="5">
    <source>
        <dbReference type="SAM" id="MobiDB-lite"/>
    </source>
</evidence>
<dbReference type="STRING" id="100787.A0A0G4N9G0"/>
<dbReference type="InterPro" id="IPR007852">
    <property type="entry name" value="Cdc73/Parafibromin"/>
</dbReference>
<proteinExistence type="inferred from homology"/>
<feature type="compositionally biased region" description="Low complexity" evidence="5">
    <location>
        <begin position="104"/>
        <end position="122"/>
    </location>
</feature>
<dbReference type="Pfam" id="PF05179">
    <property type="entry name" value="CDC73_C"/>
    <property type="match status" value="1"/>
</dbReference>
<dbReference type="GO" id="GO:0032968">
    <property type="term" value="P:positive regulation of transcription elongation by RNA polymerase II"/>
    <property type="evidence" value="ECO:0007669"/>
    <property type="project" value="TreeGrafter"/>
</dbReference>
<gene>
    <name evidence="7" type="ORF">BN1708_008938</name>
</gene>
<keyword evidence="8" id="KW-1185">Reference proteome</keyword>
<accession>A0A0G4N9G0</accession>
<comment type="subcellular location">
    <subcellularLocation>
        <location evidence="1">Nucleus</location>
    </subcellularLocation>
</comment>
<dbReference type="Proteomes" id="UP000044602">
    <property type="component" value="Unassembled WGS sequence"/>
</dbReference>
<feature type="domain" description="Cell division control protein 73 C-terminal" evidence="6">
    <location>
        <begin position="616"/>
        <end position="783"/>
    </location>
</feature>
<dbReference type="PANTHER" id="PTHR12466">
    <property type="entry name" value="CDC73 DOMAIN PROTEIN"/>
    <property type="match status" value="1"/>
</dbReference>